<dbReference type="InterPro" id="IPR013783">
    <property type="entry name" value="Ig-like_fold"/>
</dbReference>
<dbReference type="Pfam" id="PF00041">
    <property type="entry name" value="fn3"/>
    <property type="match status" value="1"/>
</dbReference>
<sequence length="462" mass="48945">MKLFLTVIMLYLGTPEFNCPTSPLCINETVTYQCRVDTTGSANTLQWRVLNTTGGILGDTSYASSASEGSMGSIGTQFTTNLTSTSGAIVSDITFTATMDINNYTVQCRALDTNTPALVGTDMCSIILIEGILPAPIPNELMIDLNSFTFSWSPSTSPCLSHYNVNVTSIEYTISTTDTSLSLPVPSTNDTEYSISVVAVDTGGRYMSSKEMRKFIPDVPQSVTNFAVNQTYPDHDDDTAVNITVSWNKPPSSSRPNISSYIIYHNVTDPDTNITIPAPTTTYNIPDATVGSVYTVGVAAVNVLETGPIVSATISIVSIVVSTTIMTGLSSSMTVTPSSPSPSSSFMGATVTPITSSTPTNGTSTGGLDSTVYIGIGAGVAVIVIVILIILIIVGCLIWYKPCKGEKVQDPYLRASENIAYGKAIKPVEVHTSDNVAYGHVNTTSNTGARQPDTVAANNYEH</sequence>
<evidence type="ECO:0000256" key="3">
    <source>
        <dbReference type="SAM" id="SignalP"/>
    </source>
</evidence>
<dbReference type="CDD" id="cd00063">
    <property type="entry name" value="FN3"/>
    <property type="match status" value="1"/>
</dbReference>
<dbReference type="InterPro" id="IPR036116">
    <property type="entry name" value="FN3_sf"/>
</dbReference>
<evidence type="ECO:0000256" key="2">
    <source>
        <dbReference type="SAM" id="Phobius"/>
    </source>
</evidence>
<dbReference type="Gene3D" id="2.60.40.10">
    <property type="entry name" value="Immunoglobulins"/>
    <property type="match status" value="2"/>
</dbReference>
<keyword evidence="3" id="KW-0732">Signal</keyword>
<feature type="domain" description="Fibronectin type-III" evidence="4">
    <location>
        <begin position="219"/>
        <end position="323"/>
    </location>
</feature>
<keyword evidence="2" id="KW-0812">Transmembrane</keyword>
<dbReference type="InParanoid" id="A0A1X7UKZ2"/>
<accession>A0A1X7UKZ2</accession>
<proteinExistence type="predicted"/>
<evidence type="ECO:0000259" key="4">
    <source>
        <dbReference type="PROSITE" id="PS50853"/>
    </source>
</evidence>
<feature type="chain" id="PRO_5012801537" description="Fibronectin type-III domain-containing protein" evidence="3">
    <location>
        <begin position="16"/>
        <end position="462"/>
    </location>
</feature>
<name>A0A1X7UKZ2_AMPQE</name>
<dbReference type="InterPro" id="IPR003961">
    <property type="entry name" value="FN3_dom"/>
</dbReference>
<dbReference type="SUPFAM" id="SSF49265">
    <property type="entry name" value="Fibronectin type III"/>
    <property type="match status" value="1"/>
</dbReference>
<dbReference type="AlphaFoldDB" id="A0A1X7UKZ2"/>
<dbReference type="PROSITE" id="PS50853">
    <property type="entry name" value="FN3"/>
    <property type="match status" value="1"/>
</dbReference>
<evidence type="ECO:0000313" key="5">
    <source>
        <dbReference type="EnsemblMetazoa" id="Aqu2.1.28336_001"/>
    </source>
</evidence>
<keyword evidence="2" id="KW-0472">Membrane</keyword>
<evidence type="ECO:0000256" key="1">
    <source>
        <dbReference type="SAM" id="MobiDB-lite"/>
    </source>
</evidence>
<reference evidence="5" key="1">
    <citation type="submission" date="2017-05" db="UniProtKB">
        <authorList>
            <consortium name="EnsemblMetazoa"/>
        </authorList>
    </citation>
    <scope>IDENTIFICATION</scope>
</reference>
<feature type="signal peptide" evidence="3">
    <location>
        <begin position="1"/>
        <end position="15"/>
    </location>
</feature>
<dbReference type="EnsemblMetazoa" id="Aqu2.1.28336_001">
    <property type="protein sequence ID" value="Aqu2.1.28336_001"/>
    <property type="gene ID" value="Aqu2.1.28336"/>
</dbReference>
<feature type="transmembrane region" description="Helical" evidence="2">
    <location>
        <begin position="372"/>
        <end position="400"/>
    </location>
</feature>
<feature type="region of interest" description="Disordered" evidence="1">
    <location>
        <begin position="442"/>
        <end position="462"/>
    </location>
</feature>
<organism evidence="5">
    <name type="scientific">Amphimedon queenslandica</name>
    <name type="common">Sponge</name>
    <dbReference type="NCBI Taxonomy" id="400682"/>
    <lineage>
        <taxon>Eukaryota</taxon>
        <taxon>Metazoa</taxon>
        <taxon>Porifera</taxon>
        <taxon>Demospongiae</taxon>
        <taxon>Heteroscleromorpha</taxon>
        <taxon>Haplosclerida</taxon>
        <taxon>Niphatidae</taxon>
        <taxon>Amphimedon</taxon>
    </lineage>
</organism>
<protein>
    <recommendedName>
        <fullName evidence="4">Fibronectin type-III domain-containing protein</fullName>
    </recommendedName>
</protein>
<keyword evidence="2" id="KW-1133">Transmembrane helix</keyword>